<evidence type="ECO:0000256" key="6">
    <source>
        <dbReference type="ARBA" id="ARBA00022490"/>
    </source>
</evidence>
<dbReference type="GO" id="GO:0005634">
    <property type="term" value="C:nucleus"/>
    <property type="evidence" value="ECO:0000318"/>
    <property type="project" value="GO_Central"/>
</dbReference>
<comment type="subcellular location">
    <subcellularLocation>
        <location evidence="2">Cytoplasm</location>
    </subcellularLocation>
    <subcellularLocation>
        <location evidence="1">Nucleus</location>
    </subcellularLocation>
</comment>
<dbReference type="Gene3D" id="1.20.58.190">
    <property type="entry name" value="Translin, domain 1"/>
    <property type="match status" value="1"/>
</dbReference>
<evidence type="ECO:0000256" key="11">
    <source>
        <dbReference type="ARBA" id="ARBA00023125"/>
    </source>
</evidence>
<accession>A9UQ64</accession>
<dbReference type="KEGG" id="mbr:MONBRDRAFT_22303"/>
<keyword evidence="6" id="KW-0963">Cytoplasm</keyword>
<proteinExistence type="inferred from homology"/>
<evidence type="ECO:0000256" key="12">
    <source>
        <dbReference type="ARBA" id="ARBA00023242"/>
    </source>
</evidence>
<dbReference type="GO" id="GO:0043565">
    <property type="term" value="F:sequence-specific DNA binding"/>
    <property type="evidence" value="ECO:0007669"/>
    <property type="project" value="InterPro"/>
</dbReference>
<comment type="function">
    <text evidence="14">Exhibits both single-stranded and double-stranded endoribonuclease activity. May act as an activator of RNA-induced silencing complex (RISC) by facilitating endonucleolytic cleavage of the siRNA passenger strand.</text>
</comment>
<evidence type="ECO:0000256" key="7">
    <source>
        <dbReference type="ARBA" id="ARBA00022722"/>
    </source>
</evidence>
<comment type="function">
    <text evidence="13">DNA-binding protein that specifically recognizes consensus sequences at the breakpoint junctions in chromosomal translocations, mostly involving immunoglobulin (Ig)/T-cell receptor gene segments. Seems to recognize single-stranded DNA ends generated by staggered breaks occurring at recombination hot spots.</text>
</comment>
<organism evidence="16 17">
    <name type="scientific">Monosiga brevicollis</name>
    <name type="common">Choanoflagellate</name>
    <dbReference type="NCBI Taxonomy" id="81824"/>
    <lineage>
        <taxon>Eukaryota</taxon>
        <taxon>Choanoflagellata</taxon>
        <taxon>Craspedida</taxon>
        <taxon>Salpingoecidae</taxon>
        <taxon>Monosiga</taxon>
    </lineage>
</organism>
<dbReference type="SUPFAM" id="SSF74784">
    <property type="entry name" value="Translin"/>
    <property type="match status" value="1"/>
</dbReference>
<dbReference type="OMA" id="DAFHFTI"/>
<dbReference type="GeneID" id="5887499"/>
<dbReference type="Pfam" id="PF01997">
    <property type="entry name" value="Translin"/>
    <property type="match status" value="1"/>
</dbReference>
<dbReference type="RefSeq" id="XP_001742304.1">
    <property type="nucleotide sequence ID" value="XM_001742252.1"/>
</dbReference>
<dbReference type="GO" id="GO:0016070">
    <property type="term" value="P:RNA metabolic process"/>
    <property type="evidence" value="ECO:0007669"/>
    <property type="project" value="InterPro"/>
</dbReference>
<gene>
    <name evidence="16" type="ORF">MONBRDRAFT_22303</name>
</gene>
<keyword evidence="9" id="KW-0378">Hydrolase</keyword>
<evidence type="ECO:0000256" key="13">
    <source>
        <dbReference type="ARBA" id="ARBA00025374"/>
    </source>
</evidence>
<dbReference type="GO" id="GO:0003697">
    <property type="term" value="F:single-stranded DNA binding"/>
    <property type="evidence" value="ECO:0007669"/>
    <property type="project" value="InterPro"/>
</dbReference>
<keyword evidence="10" id="KW-0694">RNA-binding</keyword>
<dbReference type="InterPro" id="IPR016068">
    <property type="entry name" value="Translin_N"/>
</dbReference>
<evidence type="ECO:0000256" key="4">
    <source>
        <dbReference type="ARBA" id="ARBA00011685"/>
    </source>
</evidence>
<dbReference type="Proteomes" id="UP000001357">
    <property type="component" value="Unassembled WGS sequence"/>
</dbReference>
<evidence type="ECO:0000313" key="16">
    <source>
        <dbReference type="EMBL" id="EDQ92542.1"/>
    </source>
</evidence>
<dbReference type="GO" id="GO:0016787">
    <property type="term" value="F:hydrolase activity"/>
    <property type="evidence" value="ECO:0007669"/>
    <property type="project" value="UniProtKB-KW"/>
</dbReference>
<dbReference type="InterPro" id="IPR036081">
    <property type="entry name" value="Translin_sf"/>
</dbReference>
<keyword evidence="12" id="KW-0539">Nucleus</keyword>
<dbReference type="FunFam" id="1.20.58.200:FF:000002">
    <property type="entry name" value="Putative translin"/>
    <property type="match status" value="1"/>
</dbReference>
<keyword evidence="11" id="KW-0238">DNA-binding</keyword>
<evidence type="ECO:0000313" key="17">
    <source>
        <dbReference type="Proteomes" id="UP000001357"/>
    </source>
</evidence>
<dbReference type="STRING" id="81824.A9UQ64"/>
<dbReference type="FunFam" id="1.20.58.190:FF:000001">
    <property type="entry name" value="Translin"/>
    <property type="match status" value="1"/>
</dbReference>
<evidence type="ECO:0000256" key="10">
    <source>
        <dbReference type="ARBA" id="ARBA00022884"/>
    </source>
</evidence>
<dbReference type="GO" id="GO:0003723">
    <property type="term" value="F:RNA binding"/>
    <property type="evidence" value="ECO:0000318"/>
    <property type="project" value="GO_Central"/>
</dbReference>
<evidence type="ECO:0000256" key="9">
    <source>
        <dbReference type="ARBA" id="ARBA00022801"/>
    </source>
</evidence>
<dbReference type="CDD" id="cd14819">
    <property type="entry name" value="Translin"/>
    <property type="match status" value="1"/>
</dbReference>
<evidence type="ECO:0000256" key="5">
    <source>
        <dbReference type="ARBA" id="ARBA00022196"/>
    </source>
</evidence>
<dbReference type="eggNOG" id="KOG3067">
    <property type="taxonomic scope" value="Eukaryota"/>
</dbReference>
<protein>
    <recommendedName>
        <fullName evidence="5">Translin</fullName>
    </recommendedName>
    <alternativeName>
        <fullName evidence="15">Component 3 of promoter of RISC</fullName>
    </alternativeName>
</protein>
<name>A9UQ64_MONBE</name>
<evidence type="ECO:0000256" key="1">
    <source>
        <dbReference type="ARBA" id="ARBA00004123"/>
    </source>
</evidence>
<evidence type="ECO:0000256" key="8">
    <source>
        <dbReference type="ARBA" id="ARBA00022759"/>
    </source>
</evidence>
<evidence type="ECO:0000256" key="3">
    <source>
        <dbReference type="ARBA" id="ARBA00005902"/>
    </source>
</evidence>
<sequence>MASEPLFQWYEEYAEKENVRKDAIREVTKELEMIQRNMDRQLQQCHARKPTEMQDVYESVRSMFTDVKGLYARLADTLHGEEYYRYHGLWRQVTQNLVFMAALWTYLEQDRILQLEEFANLVGAKPQGEGFHVDLEDFLHGICSLPSELARLATNCVTMGDFVRPTRINAFVADVYNGFRLLNLKNDSLRKRFDSLKYDVKKTEGVIYDLSIRGLIPKE</sequence>
<dbReference type="InterPro" id="IPR002848">
    <property type="entry name" value="Translin_fam"/>
</dbReference>
<reference evidence="16 17" key="1">
    <citation type="journal article" date="2008" name="Nature">
        <title>The genome of the choanoflagellate Monosiga brevicollis and the origin of metazoans.</title>
        <authorList>
            <consortium name="JGI Sequencing"/>
            <person name="King N."/>
            <person name="Westbrook M.J."/>
            <person name="Young S.L."/>
            <person name="Kuo A."/>
            <person name="Abedin M."/>
            <person name="Chapman J."/>
            <person name="Fairclough S."/>
            <person name="Hellsten U."/>
            <person name="Isogai Y."/>
            <person name="Letunic I."/>
            <person name="Marr M."/>
            <person name="Pincus D."/>
            <person name="Putnam N."/>
            <person name="Rokas A."/>
            <person name="Wright K.J."/>
            <person name="Zuzow R."/>
            <person name="Dirks W."/>
            <person name="Good M."/>
            <person name="Goodstein D."/>
            <person name="Lemons D."/>
            <person name="Li W."/>
            <person name="Lyons J.B."/>
            <person name="Morris A."/>
            <person name="Nichols S."/>
            <person name="Richter D.J."/>
            <person name="Salamov A."/>
            <person name="Bork P."/>
            <person name="Lim W.A."/>
            <person name="Manning G."/>
            <person name="Miller W.T."/>
            <person name="McGinnis W."/>
            <person name="Shapiro H."/>
            <person name="Tjian R."/>
            <person name="Grigoriev I.V."/>
            <person name="Rokhsar D."/>
        </authorList>
    </citation>
    <scope>NUCLEOTIDE SEQUENCE [LARGE SCALE GENOMIC DNA]</scope>
    <source>
        <strain evidence="17">MX1 / ATCC 50154</strain>
    </source>
</reference>
<dbReference type="Gene3D" id="1.20.58.200">
    <property type="entry name" value="Translin, domain 2"/>
    <property type="match status" value="1"/>
</dbReference>
<dbReference type="PANTHER" id="PTHR10741">
    <property type="entry name" value="TRANSLIN AND TRANSLIN ASSOCIATED PROTEIN X"/>
    <property type="match status" value="1"/>
</dbReference>
<dbReference type="AlphaFoldDB" id="A9UQ64"/>
<dbReference type="GO" id="GO:0005737">
    <property type="term" value="C:cytoplasm"/>
    <property type="evidence" value="ECO:0000318"/>
    <property type="project" value="GO_Central"/>
</dbReference>
<keyword evidence="17" id="KW-1185">Reference proteome</keyword>
<dbReference type="FunCoup" id="A9UQ64">
    <property type="interactions" value="1894"/>
</dbReference>
<comment type="similarity">
    <text evidence="3">Belongs to the translin family.</text>
</comment>
<comment type="subunit">
    <text evidence="4">Ring-shaped heterooctamer of six TSN and two TSNAX subunits, DNA/RNA binding occurs inside the ring.</text>
</comment>
<dbReference type="InterPro" id="IPR033956">
    <property type="entry name" value="Translin"/>
</dbReference>
<evidence type="ECO:0000256" key="14">
    <source>
        <dbReference type="ARBA" id="ARBA00025410"/>
    </source>
</evidence>
<dbReference type="InParanoid" id="A9UQ64"/>
<dbReference type="InterPro" id="IPR016069">
    <property type="entry name" value="Translin_C"/>
</dbReference>
<keyword evidence="7" id="KW-0540">Nuclease</keyword>
<dbReference type="EMBL" id="CH991543">
    <property type="protein sequence ID" value="EDQ92542.1"/>
    <property type="molecule type" value="Genomic_DNA"/>
</dbReference>
<keyword evidence="8" id="KW-0255">Endonuclease</keyword>
<evidence type="ECO:0000256" key="15">
    <source>
        <dbReference type="ARBA" id="ARBA00030513"/>
    </source>
</evidence>
<dbReference type="GO" id="GO:0004519">
    <property type="term" value="F:endonuclease activity"/>
    <property type="evidence" value="ECO:0007669"/>
    <property type="project" value="UniProtKB-KW"/>
</dbReference>
<evidence type="ECO:0000256" key="2">
    <source>
        <dbReference type="ARBA" id="ARBA00004496"/>
    </source>
</evidence>